<organism evidence="1 2">
    <name type="scientific">Streblomastix strix</name>
    <dbReference type="NCBI Taxonomy" id="222440"/>
    <lineage>
        <taxon>Eukaryota</taxon>
        <taxon>Metamonada</taxon>
        <taxon>Preaxostyla</taxon>
        <taxon>Oxymonadida</taxon>
        <taxon>Streblomastigidae</taxon>
        <taxon>Streblomastix</taxon>
    </lineage>
</organism>
<evidence type="ECO:0000313" key="1">
    <source>
        <dbReference type="EMBL" id="KAA6364555.1"/>
    </source>
</evidence>
<feature type="non-terminal residue" evidence="1">
    <location>
        <position position="1"/>
    </location>
</feature>
<dbReference type="OrthoDB" id="6083831at2759"/>
<protein>
    <submittedName>
        <fullName evidence="1">Uncharacterized protein</fullName>
    </submittedName>
</protein>
<name>A0A5J4U4G8_9EUKA</name>
<evidence type="ECO:0000313" key="2">
    <source>
        <dbReference type="Proteomes" id="UP000324800"/>
    </source>
</evidence>
<dbReference type="EMBL" id="SNRW01021500">
    <property type="protein sequence ID" value="KAA6364555.1"/>
    <property type="molecule type" value="Genomic_DNA"/>
</dbReference>
<reference evidence="1 2" key="1">
    <citation type="submission" date="2019-03" db="EMBL/GenBank/DDBJ databases">
        <title>Single cell metagenomics reveals metabolic interactions within the superorganism composed of flagellate Streblomastix strix and complex community of Bacteroidetes bacteria on its surface.</title>
        <authorList>
            <person name="Treitli S.C."/>
            <person name="Kolisko M."/>
            <person name="Husnik F."/>
            <person name="Keeling P."/>
            <person name="Hampl V."/>
        </authorList>
    </citation>
    <scope>NUCLEOTIDE SEQUENCE [LARGE SCALE GENOMIC DNA]</scope>
    <source>
        <strain evidence="1">ST1C</strain>
    </source>
</reference>
<gene>
    <name evidence="1" type="ORF">EZS28_039918</name>
</gene>
<proteinExistence type="predicted"/>
<accession>A0A5J4U4G8</accession>
<dbReference type="AlphaFoldDB" id="A0A5J4U4G8"/>
<comment type="caution">
    <text evidence="1">The sequence shown here is derived from an EMBL/GenBank/DDBJ whole genome shotgun (WGS) entry which is preliminary data.</text>
</comment>
<sequence length="263" mass="30331">ISLSPSNSFSSTLTIPYIRDNAESLLIYGNTIWNSAFQNFPRANFDNGLNKDIELIGLYNSNIRKRSSSPIFEQGKIENINTDNYEDPRMLWKDSSIKEMRKPTKTTTELSRIRWGLRKNVFEDEKSQKIRIMLPTEKILKFDNKISSEPRLNFSIKNMKTELLEEVRSAEGIVVSDASPKGQGATIELKTGDTLVKHVEWKKEQKNGQAIRKKSRPFSQQESQIGQQTLSNGIGLHNYVVTNYTCYFESSDQYSEIWEDMRL</sequence>
<dbReference type="Proteomes" id="UP000324800">
    <property type="component" value="Unassembled WGS sequence"/>
</dbReference>